<evidence type="ECO:0000313" key="3">
    <source>
        <dbReference type="Proteomes" id="UP000593601"/>
    </source>
</evidence>
<reference evidence="2 3" key="1">
    <citation type="submission" date="2020-10" db="EMBL/GenBank/DDBJ databases">
        <title>Blautia liquoris sp.nov., isolated from the mud in a fermentation cellar used for the production of Chinese strong-flavoured liquor.</title>
        <authorList>
            <person name="Lu L."/>
        </authorList>
    </citation>
    <scope>NUCLEOTIDE SEQUENCE [LARGE SCALE GENOMIC DNA]</scope>
    <source>
        <strain evidence="2 3">LZLJ-3</strain>
    </source>
</reference>
<protein>
    <submittedName>
        <fullName evidence="2">Ferredoxin family protein</fullName>
    </submittedName>
</protein>
<dbReference type="InterPro" id="IPR017896">
    <property type="entry name" value="4Fe4S_Fe-S-bd"/>
</dbReference>
<keyword evidence="3" id="KW-1185">Reference proteome</keyword>
<dbReference type="PANTHER" id="PTHR43122:SF2">
    <property type="entry name" value="FERREDOXIN SUBUNIT OF PYRUVATE:FLAVODOXIN OXIDOREDUCTASE"/>
    <property type="match status" value="1"/>
</dbReference>
<gene>
    <name evidence="2" type="ORF">INP51_10080</name>
</gene>
<dbReference type="Pfam" id="PF12838">
    <property type="entry name" value="Fer4_7"/>
    <property type="match status" value="1"/>
</dbReference>
<dbReference type="RefSeq" id="WP_193734726.1">
    <property type="nucleotide sequence ID" value="NZ_CP063304.1"/>
</dbReference>
<sequence length="76" mass="8441">MPEVKVVSERCKSCGYCVKFCPKNVLEIGTKVNSKGYEYVTPKNIQNCIGCCICGRMCPEGALEIYKEEQGAKKNV</sequence>
<dbReference type="EMBL" id="CP063304">
    <property type="protein sequence ID" value="QOV18364.1"/>
    <property type="molecule type" value="Genomic_DNA"/>
</dbReference>
<feature type="domain" description="4Fe-4S ferredoxin-type" evidence="1">
    <location>
        <begin position="2"/>
        <end position="31"/>
    </location>
</feature>
<proteinExistence type="predicted"/>
<name>A0A7M2REH4_9FIRM</name>
<organism evidence="2 3">
    <name type="scientific">Blautia liquoris</name>
    <dbReference type="NCBI Taxonomy" id="2779518"/>
    <lineage>
        <taxon>Bacteria</taxon>
        <taxon>Bacillati</taxon>
        <taxon>Bacillota</taxon>
        <taxon>Clostridia</taxon>
        <taxon>Lachnospirales</taxon>
        <taxon>Lachnospiraceae</taxon>
        <taxon>Blautia</taxon>
    </lineage>
</organism>
<dbReference type="AlphaFoldDB" id="A0A7M2REH4"/>
<dbReference type="PROSITE" id="PS51379">
    <property type="entry name" value="4FE4S_FER_2"/>
    <property type="match status" value="2"/>
</dbReference>
<dbReference type="Gene3D" id="3.30.70.20">
    <property type="match status" value="1"/>
</dbReference>
<dbReference type="PANTHER" id="PTHR43122">
    <property type="entry name" value="FERREDOXIN SUBUNIT OF PYRUVATE:FLAVODOXIN OXIDOREDUCTASE-RELATED"/>
    <property type="match status" value="1"/>
</dbReference>
<feature type="domain" description="4Fe-4S ferredoxin-type" evidence="1">
    <location>
        <begin position="39"/>
        <end position="68"/>
    </location>
</feature>
<evidence type="ECO:0000313" key="2">
    <source>
        <dbReference type="EMBL" id="QOV18364.1"/>
    </source>
</evidence>
<accession>A0A7M2REH4</accession>
<evidence type="ECO:0000259" key="1">
    <source>
        <dbReference type="PROSITE" id="PS51379"/>
    </source>
</evidence>
<dbReference type="KEGG" id="bliq:INP51_10080"/>
<dbReference type="SUPFAM" id="SSF54862">
    <property type="entry name" value="4Fe-4S ferredoxins"/>
    <property type="match status" value="1"/>
</dbReference>
<dbReference type="Proteomes" id="UP000593601">
    <property type="component" value="Chromosome"/>
</dbReference>